<evidence type="ECO:0000313" key="3">
    <source>
        <dbReference type="Proteomes" id="UP000321570"/>
    </source>
</evidence>
<gene>
    <name evidence="2" type="ORF">WMSIL1_LOCUS1447</name>
</gene>
<keyword evidence="3" id="KW-1185">Reference proteome</keyword>
<dbReference type="EMBL" id="CABIJS010000033">
    <property type="protein sequence ID" value="VUZ40453.1"/>
    <property type="molecule type" value="Genomic_DNA"/>
</dbReference>
<proteinExistence type="predicted"/>
<name>A0A564Y1Q0_HYMDI</name>
<accession>A0A564Y1Q0</accession>
<evidence type="ECO:0000313" key="2">
    <source>
        <dbReference type="EMBL" id="VUZ40453.1"/>
    </source>
</evidence>
<sequence>MMRKLIKINIFPREHNLSNPPSRPNEMLKSHEGKSYLVLSTGDLCKAINELQTTHTQLTIKITSRAVDLLRSLDKDIECVIEPSEVLIPQLSAEFQKIIENETTTDPILIQNPIRNRKTKGIKSTAKQRMAAIIEKFKWKKNKKSGKRRRATAFIKRIRRNQKYRARQKYGNNFEGSSDEDDVYAVAEDESTVDNRDGDEMDYPSDPSFSESDLSDEERKKIYNLVGVEEEPGLKHMYTDSTKTKGHSESDKFKAYRYYDLQNMSTEDYQQLLLNPLSSSSKKIDLLSPIADSKPSMEFDLKKEGPDLTQDSEKSYDTSSSFMVVSSLECSNSLNLSNKPNISFENPSVFNTSISKQFKLTEEESGTAASSDSLNEAVRDCLQNKPLTMKSLIENLKSRGMLLQCISEGEAEEMLVDSIDILTLNEKYFDGNIYYSL</sequence>
<evidence type="ECO:0000256" key="1">
    <source>
        <dbReference type="SAM" id="MobiDB-lite"/>
    </source>
</evidence>
<feature type="region of interest" description="Disordered" evidence="1">
    <location>
        <begin position="296"/>
        <end position="315"/>
    </location>
</feature>
<feature type="region of interest" description="Disordered" evidence="1">
    <location>
        <begin position="190"/>
        <end position="216"/>
    </location>
</feature>
<reference evidence="2 3" key="1">
    <citation type="submission" date="2019-07" db="EMBL/GenBank/DDBJ databases">
        <authorList>
            <person name="Jastrzebski P J."/>
            <person name="Paukszto L."/>
            <person name="Jastrzebski P J."/>
        </authorList>
    </citation>
    <scope>NUCLEOTIDE SEQUENCE [LARGE SCALE GENOMIC DNA]</scope>
    <source>
        <strain evidence="2 3">WMS-il1</strain>
    </source>
</reference>
<dbReference type="Proteomes" id="UP000321570">
    <property type="component" value="Unassembled WGS sequence"/>
</dbReference>
<protein>
    <submittedName>
        <fullName evidence="2">Uncharacterized protein</fullName>
    </submittedName>
</protein>
<dbReference type="AlphaFoldDB" id="A0A564Y1Q0"/>
<organism evidence="2 3">
    <name type="scientific">Hymenolepis diminuta</name>
    <name type="common">Rat tapeworm</name>
    <dbReference type="NCBI Taxonomy" id="6216"/>
    <lineage>
        <taxon>Eukaryota</taxon>
        <taxon>Metazoa</taxon>
        <taxon>Spiralia</taxon>
        <taxon>Lophotrochozoa</taxon>
        <taxon>Platyhelminthes</taxon>
        <taxon>Cestoda</taxon>
        <taxon>Eucestoda</taxon>
        <taxon>Cyclophyllidea</taxon>
        <taxon>Hymenolepididae</taxon>
        <taxon>Hymenolepis</taxon>
    </lineage>
</organism>